<name>A0ACC0VDM9_9HYPO</name>
<keyword evidence="2" id="KW-1185">Reference proteome</keyword>
<protein>
    <submittedName>
        <fullName evidence="1">Uncharacterized protein</fullName>
    </submittedName>
</protein>
<dbReference type="Proteomes" id="UP001163324">
    <property type="component" value="Chromosome 1"/>
</dbReference>
<dbReference type="EMBL" id="CM047940">
    <property type="protein sequence ID" value="KAI9904531.1"/>
    <property type="molecule type" value="Genomic_DNA"/>
</dbReference>
<sequence>MAGVATEFDKIINDARERKKNEALASRIFSKDRRKSAPSKLKSSLATGGSLASRVGVKKQRASIGARATPQKGDVNGEWTHDLHASVNTPRKNTQKANALSSRITLPGQAPSASASKKANARNAKLASALERMDVDSSAPANANIRTSTKPSAKGLSIKGLAGPFAVMAQNFAPGTTAADVESAMTPIGGEMESCRMIKTKPLVIVEMIFVSREGGERVIETFNDKTADGRTLKVYPKIGGVSSASSRDTRLNTRNHAKDQVVDGTMGFPEPSKPSNSERNANYNRRGRSGRSRGGK</sequence>
<accession>A0ACC0VDM9</accession>
<comment type="caution">
    <text evidence="1">The sequence shown here is derived from an EMBL/GenBank/DDBJ whole genome shotgun (WGS) entry which is preliminary data.</text>
</comment>
<evidence type="ECO:0000313" key="1">
    <source>
        <dbReference type="EMBL" id="KAI9904531.1"/>
    </source>
</evidence>
<gene>
    <name evidence="1" type="ORF">N3K66_001060</name>
</gene>
<organism evidence="1 2">
    <name type="scientific">Trichothecium roseum</name>
    <dbReference type="NCBI Taxonomy" id="47278"/>
    <lineage>
        <taxon>Eukaryota</taxon>
        <taxon>Fungi</taxon>
        <taxon>Dikarya</taxon>
        <taxon>Ascomycota</taxon>
        <taxon>Pezizomycotina</taxon>
        <taxon>Sordariomycetes</taxon>
        <taxon>Hypocreomycetidae</taxon>
        <taxon>Hypocreales</taxon>
        <taxon>Hypocreales incertae sedis</taxon>
        <taxon>Trichothecium</taxon>
    </lineage>
</organism>
<reference evidence="1" key="1">
    <citation type="submission" date="2022-10" db="EMBL/GenBank/DDBJ databases">
        <title>Complete Genome of Trichothecium roseum strain YXFP-22015, a Plant Pathogen Isolated from Citrus.</title>
        <authorList>
            <person name="Wang Y."/>
            <person name="Zhu L."/>
        </authorList>
    </citation>
    <scope>NUCLEOTIDE SEQUENCE</scope>
    <source>
        <strain evidence="1">YXFP-22015</strain>
    </source>
</reference>
<evidence type="ECO:0000313" key="2">
    <source>
        <dbReference type="Proteomes" id="UP001163324"/>
    </source>
</evidence>
<proteinExistence type="predicted"/>